<comment type="caution">
    <text evidence="1">The sequence shown here is derived from an EMBL/GenBank/DDBJ whole genome shotgun (WGS) entry which is preliminary data.</text>
</comment>
<name>A0ABU9L9R0_9XANT</name>
<dbReference type="EMBL" id="JAQJCQ010000003">
    <property type="protein sequence ID" value="MEL4890994.1"/>
    <property type="molecule type" value="Genomic_DNA"/>
</dbReference>
<gene>
    <name evidence="1" type="ORF">PIQ37_06125</name>
</gene>
<dbReference type="Proteomes" id="UP001486626">
    <property type="component" value="Unassembled WGS sequence"/>
</dbReference>
<keyword evidence="2" id="KW-1185">Reference proteome</keyword>
<dbReference type="Gene3D" id="3.40.50.720">
    <property type="entry name" value="NAD(P)-binding Rossmann-like Domain"/>
    <property type="match status" value="1"/>
</dbReference>
<evidence type="ECO:0000313" key="1">
    <source>
        <dbReference type="EMBL" id="MEL4890994.1"/>
    </source>
</evidence>
<dbReference type="RefSeq" id="WP_342072772.1">
    <property type="nucleotide sequence ID" value="NZ_JAQJCQ010000003.1"/>
</dbReference>
<dbReference type="SUPFAM" id="SSF51735">
    <property type="entry name" value="NAD(P)-binding Rossmann-fold domains"/>
    <property type="match status" value="1"/>
</dbReference>
<organism evidence="1 2">
    <name type="scientific">Xanthomonas protegens</name>
    <dbReference type="NCBI Taxonomy" id="3380705"/>
    <lineage>
        <taxon>Bacteria</taxon>
        <taxon>Pseudomonadati</taxon>
        <taxon>Pseudomonadota</taxon>
        <taxon>Gammaproteobacteria</taxon>
        <taxon>Lysobacterales</taxon>
        <taxon>Lysobacteraceae</taxon>
        <taxon>Xanthomonas</taxon>
    </lineage>
</organism>
<sequence>MSKYYLTHRVAGITGSTGGLGSKVATALFAQVGPLGIVDLDVAKVEAQADALGGPFLV</sequence>
<protein>
    <submittedName>
        <fullName evidence="1">Uncharacterized protein</fullName>
    </submittedName>
</protein>
<accession>A0ABU9L9R0</accession>
<evidence type="ECO:0000313" key="2">
    <source>
        <dbReference type="Proteomes" id="UP001486626"/>
    </source>
</evidence>
<dbReference type="InterPro" id="IPR036291">
    <property type="entry name" value="NAD(P)-bd_dom_sf"/>
</dbReference>
<proteinExistence type="predicted"/>
<reference evidence="1 2" key="1">
    <citation type="journal article" date="2024" name="FEMS Microbiol. Lett.">
        <title>Xanthomonas protegens sp. nov., a novel rice seed-associated bacterium, provides in vivo protection against X. oryzae pv. oryzae, the bacterial leaf blight pathogen.</title>
        <authorList>
            <person name="Rana R."/>
            <person name="Sharma A."/>
            <person name="Madhavan V.N."/>
            <person name="Korpole S."/>
            <person name="Sonti R.V."/>
            <person name="Patel H.K."/>
            <person name="Patil P.B."/>
        </authorList>
    </citation>
    <scope>NUCLEOTIDE SEQUENCE [LARGE SCALE GENOMIC DNA]</scope>
    <source>
        <strain evidence="1 2">PPL118</strain>
    </source>
</reference>